<dbReference type="RefSeq" id="WP_283173328.1">
    <property type="nucleotide sequence ID" value="NZ_JAPNOA010000022.1"/>
</dbReference>
<evidence type="ECO:0000259" key="14">
    <source>
        <dbReference type="PROSITE" id="PS50885"/>
    </source>
</evidence>
<dbReference type="Pfam" id="PF00015">
    <property type="entry name" value="MCPsignal"/>
    <property type="match status" value="1"/>
</dbReference>
<keyword evidence="5 11" id="KW-0812">Transmembrane</keyword>
<dbReference type="SMART" id="SM00304">
    <property type="entry name" value="HAMP"/>
    <property type="match status" value="1"/>
</dbReference>
<comment type="similarity">
    <text evidence="9">Belongs to the methyl-accepting chemotaxis (MCP) protein family.</text>
</comment>
<feature type="domain" description="Methyl-accepting transducer" evidence="12">
    <location>
        <begin position="374"/>
        <end position="610"/>
    </location>
</feature>
<dbReference type="SMART" id="SM00283">
    <property type="entry name" value="MA"/>
    <property type="match status" value="1"/>
</dbReference>
<keyword evidence="3" id="KW-0145">Chemotaxis</keyword>
<sequence>MTIRARLILIMLAAVILPMLITTLIAIREFRVGAEQEFRSNAQHQMAQISKTFDTFLTGLAQSVAFFANSEAILDLDSSVTTYEGEKRMMDPSVGGEAEQRAYALMEAFGKQNPSLTYVYAGLEHGGFVQWPSAEMGNYNPTRRPWYKAAEAAPGKPLLGEPYADIITGNPMYPSLHTFTTKSGLKGVIGMDMSLAKLTEIVQTVRFGEKGYLILIENSGVVLADPTTPANNFKAVSTLGADYQGMANGSLMQVSLANQQWLVSRYQDSATGWTLLGLIPESEVFAAANTFQLQVIMVALVVIAAFAVVGVWFSNRIANPIAIMTKRMEEIANGEGDLTRRLPEAGSDELSQMARSFNRFVAMIHQLVQDITRTSQDVSQQAGNGARIANEMAQSSKHQTEIMEQVATSFNEMVSTTSDVARSCTETAASAQESRQYVYDGKRHIDSSVVAVQSLTSGIEDSNQAMKALAEESRNITSILDTIRGIAEQTNLLALNAAIEAARAGEQGRGFAVVADEVRTLAGRTADSTAEIDSMIASLVTRTASVASKLDSTLQHSGKTMSATEQTRQVFESIESSVSRIHDMTQQIAAAAEEQQQVSVMINRNITDVNGETTATHGRALGLNRDAGELNRVADKLRGTVSRFRI</sequence>
<dbReference type="CDD" id="cd06225">
    <property type="entry name" value="HAMP"/>
    <property type="match status" value="1"/>
</dbReference>
<dbReference type="GO" id="GO:0007165">
    <property type="term" value="P:signal transduction"/>
    <property type="evidence" value="ECO:0007669"/>
    <property type="project" value="UniProtKB-KW"/>
</dbReference>
<keyword evidence="4" id="KW-0997">Cell inner membrane</keyword>
<dbReference type="EMBL" id="JAPNOA010000022">
    <property type="protein sequence ID" value="MCY0965111.1"/>
    <property type="molecule type" value="Genomic_DNA"/>
</dbReference>
<name>A0A9X3EDD6_9GAMM</name>
<dbReference type="PANTHER" id="PTHR32089">
    <property type="entry name" value="METHYL-ACCEPTING CHEMOTAXIS PROTEIN MCPB"/>
    <property type="match status" value="1"/>
</dbReference>
<evidence type="ECO:0000313" key="16">
    <source>
        <dbReference type="Proteomes" id="UP001150830"/>
    </source>
</evidence>
<evidence type="ECO:0000256" key="7">
    <source>
        <dbReference type="ARBA" id="ARBA00023136"/>
    </source>
</evidence>
<dbReference type="PROSITE" id="PS50885">
    <property type="entry name" value="HAMP"/>
    <property type="match status" value="1"/>
</dbReference>
<dbReference type="GO" id="GO:0006935">
    <property type="term" value="P:chemotaxis"/>
    <property type="evidence" value="ECO:0007669"/>
    <property type="project" value="UniProtKB-KW"/>
</dbReference>
<keyword evidence="16" id="KW-1185">Reference proteome</keyword>
<dbReference type="AlphaFoldDB" id="A0A9X3EDD6"/>
<proteinExistence type="inferred from homology"/>
<evidence type="ECO:0000256" key="5">
    <source>
        <dbReference type="ARBA" id="ARBA00022692"/>
    </source>
</evidence>
<evidence type="ECO:0000256" key="3">
    <source>
        <dbReference type="ARBA" id="ARBA00022500"/>
    </source>
</evidence>
<feature type="transmembrane region" description="Helical" evidence="11">
    <location>
        <begin position="295"/>
        <end position="318"/>
    </location>
</feature>
<dbReference type="PROSITE" id="PS50111">
    <property type="entry name" value="CHEMOTAXIS_TRANSDUC_2"/>
    <property type="match status" value="1"/>
</dbReference>
<feature type="domain" description="T-SNARE coiled-coil homology" evidence="13">
    <location>
        <begin position="561"/>
        <end position="623"/>
    </location>
</feature>
<dbReference type="InterPro" id="IPR003660">
    <property type="entry name" value="HAMP_dom"/>
</dbReference>
<organism evidence="15 16">
    <name type="scientific">Parathalassolituus penaei</name>
    <dbReference type="NCBI Taxonomy" id="2997323"/>
    <lineage>
        <taxon>Bacteria</taxon>
        <taxon>Pseudomonadati</taxon>
        <taxon>Pseudomonadota</taxon>
        <taxon>Gammaproteobacteria</taxon>
        <taxon>Oceanospirillales</taxon>
        <taxon>Oceanospirillaceae</taxon>
        <taxon>Parathalassolituus</taxon>
    </lineage>
</organism>
<protein>
    <submittedName>
        <fullName evidence="15">Methyl-accepting chemotaxis protein</fullName>
    </submittedName>
</protein>
<evidence type="ECO:0000256" key="2">
    <source>
        <dbReference type="ARBA" id="ARBA00022475"/>
    </source>
</evidence>
<keyword evidence="2" id="KW-1003">Cell membrane</keyword>
<dbReference type="Proteomes" id="UP001150830">
    <property type="component" value="Unassembled WGS sequence"/>
</dbReference>
<dbReference type="SUPFAM" id="SSF103190">
    <property type="entry name" value="Sensory domain-like"/>
    <property type="match status" value="1"/>
</dbReference>
<evidence type="ECO:0000256" key="4">
    <source>
        <dbReference type="ARBA" id="ARBA00022519"/>
    </source>
</evidence>
<accession>A0A9X3EDD6</accession>
<evidence type="ECO:0000256" key="8">
    <source>
        <dbReference type="ARBA" id="ARBA00023224"/>
    </source>
</evidence>
<dbReference type="CDD" id="cd11386">
    <property type="entry name" value="MCP_signal"/>
    <property type="match status" value="1"/>
</dbReference>
<dbReference type="PANTHER" id="PTHR32089:SF119">
    <property type="entry name" value="METHYL-ACCEPTING CHEMOTAXIS PROTEIN CTPL"/>
    <property type="match status" value="1"/>
</dbReference>
<dbReference type="GO" id="GO:0005886">
    <property type="term" value="C:plasma membrane"/>
    <property type="evidence" value="ECO:0007669"/>
    <property type="project" value="UniProtKB-SubCell"/>
</dbReference>
<keyword evidence="8 10" id="KW-0807">Transducer</keyword>
<dbReference type="SUPFAM" id="SSF58104">
    <property type="entry name" value="Methyl-accepting chemotaxis protein (MCP) signaling domain"/>
    <property type="match status" value="1"/>
</dbReference>
<comment type="subcellular location">
    <subcellularLocation>
        <location evidence="1">Cell inner membrane</location>
        <topology evidence="1">Multi-pass membrane protein</topology>
    </subcellularLocation>
</comment>
<dbReference type="PROSITE" id="PS50192">
    <property type="entry name" value="T_SNARE"/>
    <property type="match status" value="1"/>
</dbReference>
<evidence type="ECO:0000313" key="15">
    <source>
        <dbReference type="EMBL" id="MCY0965111.1"/>
    </source>
</evidence>
<dbReference type="InterPro" id="IPR004089">
    <property type="entry name" value="MCPsignal_dom"/>
</dbReference>
<reference evidence="15" key="1">
    <citation type="submission" date="2022-11" db="EMBL/GenBank/DDBJ databases">
        <title>Parathalassolutuus dongxingensis gen. nov., sp. nov., a novel member of family Oceanospirillaceae isolated from a coastal shrimp pond in Guangxi, China.</title>
        <authorList>
            <person name="Chen H."/>
        </authorList>
    </citation>
    <scope>NUCLEOTIDE SEQUENCE</scope>
    <source>
        <strain evidence="15">G-43</strain>
    </source>
</reference>
<dbReference type="InterPro" id="IPR000727">
    <property type="entry name" value="T_SNARE_dom"/>
</dbReference>
<dbReference type="FunFam" id="1.10.287.950:FF:000001">
    <property type="entry name" value="Methyl-accepting chemotaxis sensory transducer"/>
    <property type="match status" value="1"/>
</dbReference>
<keyword evidence="7 11" id="KW-0472">Membrane</keyword>
<comment type="caution">
    <text evidence="15">The sequence shown here is derived from an EMBL/GenBank/DDBJ whole genome shotgun (WGS) entry which is preliminary data.</text>
</comment>
<evidence type="ECO:0000256" key="6">
    <source>
        <dbReference type="ARBA" id="ARBA00022989"/>
    </source>
</evidence>
<dbReference type="InterPro" id="IPR033479">
    <property type="entry name" value="dCache_1"/>
</dbReference>
<evidence type="ECO:0000259" key="13">
    <source>
        <dbReference type="PROSITE" id="PS50192"/>
    </source>
</evidence>
<dbReference type="Gene3D" id="3.30.450.20">
    <property type="entry name" value="PAS domain"/>
    <property type="match status" value="1"/>
</dbReference>
<dbReference type="Pfam" id="PF02743">
    <property type="entry name" value="dCache_1"/>
    <property type="match status" value="1"/>
</dbReference>
<evidence type="ECO:0000256" key="10">
    <source>
        <dbReference type="PROSITE-ProRule" id="PRU00284"/>
    </source>
</evidence>
<evidence type="ECO:0000259" key="12">
    <source>
        <dbReference type="PROSITE" id="PS50111"/>
    </source>
</evidence>
<gene>
    <name evidence="15" type="ORF">OUO13_07930</name>
</gene>
<dbReference type="Gene3D" id="1.10.287.950">
    <property type="entry name" value="Methyl-accepting chemotaxis protein"/>
    <property type="match status" value="1"/>
</dbReference>
<evidence type="ECO:0000256" key="1">
    <source>
        <dbReference type="ARBA" id="ARBA00004429"/>
    </source>
</evidence>
<keyword evidence="6 11" id="KW-1133">Transmembrane helix</keyword>
<dbReference type="Pfam" id="PF00672">
    <property type="entry name" value="HAMP"/>
    <property type="match status" value="1"/>
</dbReference>
<evidence type="ECO:0000256" key="11">
    <source>
        <dbReference type="SAM" id="Phobius"/>
    </source>
</evidence>
<dbReference type="InterPro" id="IPR029151">
    <property type="entry name" value="Sensor-like_sf"/>
</dbReference>
<feature type="domain" description="HAMP" evidence="14">
    <location>
        <begin position="315"/>
        <end position="369"/>
    </location>
</feature>
<evidence type="ECO:0000256" key="9">
    <source>
        <dbReference type="ARBA" id="ARBA00029447"/>
    </source>
</evidence>